<evidence type="ECO:0000313" key="3">
    <source>
        <dbReference type="Proteomes" id="UP000009049"/>
    </source>
</evidence>
<dbReference type="AlphaFoldDB" id="A4CPN5"/>
<proteinExistence type="predicted"/>
<dbReference type="EMBL" id="CP001712">
    <property type="protein sequence ID" value="EAR14356.1"/>
    <property type="molecule type" value="Genomic_DNA"/>
</dbReference>
<name>A4CPN5_ROBBH</name>
<keyword evidence="1" id="KW-0812">Transmembrane</keyword>
<organism evidence="2 3">
    <name type="scientific">Robiginitalea biformata (strain ATCC BAA-864 / DSM 15991 / KCTC 12146 / HTCC2501)</name>
    <dbReference type="NCBI Taxonomy" id="313596"/>
    <lineage>
        <taxon>Bacteria</taxon>
        <taxon>Pseudomonadati</taxon>
        <taxon>Bacteroidota</taxon>
        <taxon>Flavobacteriia</taxon>
        <taxon>Flavobacteriales</taxon>
        <taxon>Flavobacteriaceae</taxon>
        <taxon>Robiginitalea</taxon>
    </lineage>
</organism>
<keyword evidence="1" id="KW-0472">Membrane</keyword>
<dbReference type="Proteomes" id="UP000009049">
    <property type="component" value="Chromosome"/>
</dbReference>
<reference evidence="2 3" key="1">
    <citation type="journal article" date="2009" name="J. Bacteriol.">
        <title>Complete genome sequence of Robiginitalea biformata HTCC2501.</title>
        <authorList>
            <person name="Oh H.M."/>
            <person name="Giovannoni S.J."/>
            <person name="Lee K."/>
            <person name="Ferriera S."/>
            <person name="Johnson J."/>
            <person name="Cho J.C."/>
        </authorList>
    </citation>
    <scope>NUCLEOTIDE SEQUENCE [LARGE SCALE GENOMIC DNA]</scope>
    <source>
        <strain evidence="3">ATCC BAA-864 / HTCC2501 / KCTC 12146</strain>
    </source>
</reference>
<dbReference type="KEGG" id="rbi:RB2501_02990"/>
<dbReference type="HOGENOM" id="CLU_2844407_0_0_10"/>
<keyword evidence="1" id="KW-1133">Transmembrane helix</keyword>
<keyword evidence="3" id="KW-1185">Reference proteome</keyword>
<accession>A4CPN5</accession>
<evidence type="ECO:0000313" key="2">
    <source>
        <dbReference type="EMBL" id="EAR14356.1"/>
    </source>
</evidence>
<protein>
    <submittedName>
        <fullName evidence="2">Uncharacterized protein</fullName>
    </submittedName>
</protein>
<gene>
    <name evidence="2" type="ordered locus">RB2501_02990</name>
</gene>
<feature type="transmembrane region" description="Helical" evidence="1">
    <location>
        <begin position="7"/>
        <end position="23"/>
    </location>
</feature>
<evidence type="ECO:0000256" key="1">
    <source>
        <dbReference type="SAM" id="Phobius"/>
    </source>
</evidence>
<dbReference type="eggNOG" id="ENOG5033IZ6">
    <property type="taxonomic scope" value="Bacteria"/>
</dbReference>
<feature type="transmembrane region" description="Helical" evidence="1">
    <location>
        <begin position="29"/>
        <end position="47"/>
    </location>
</feature>
<sequence>MKKLQIINALLWAASILVTSYFFREGTGYEYVLGVQVIAATLMLGLIQNQSRKRAGTR</sequence>
<dbReference type="RefSeq" id="WP_015755792.1">
    <property type="nucleotide sequence ID" value="NC_013222.1"/>
</dbReference>